<keyword evidence="2" id="KW-1185">Reference proteome</keyword>
<comment type="caution">
    <text evidence="1">The sequence shown here is derived from an EMBL/GenBank/DDBJ whole genome shotgun (WGS) entry which is preliminary data.</text>
</comment>
<accession>A0A4Y2VDR1</accession>
<evidence type="ECO:0000313" key="1">
    <source>
        <dbReference type="EMBL" id="GBO21820.1"/>
    </source>
</evidence>
<dbReference type="AlphaFoldDB" id="A0A4Y2VDR1"/>
<sequence>MSALFNRFPILLFALKNFSDIFTRNSLKRPESNVNVARNRDGGWDREKREVTAQISESEIRLVEPFSPEFCVISFEIGEIYFCTSHTSIPFEMEKREI</sequence>
<proteinExistence type="predicted"/>
<gene>
    <name evidence="1" type="ORF">AVEN_35064_1</name>
</gene>
<evidence type="ECO:0000313" key="2">
    <source>
        <dbReference type="Proteomes" id="UP000499080"/>
    </source>
</evidence>
<reference evidence="1 2" key="1">
    <citation type="journal article" date="2019" name="Sci. Rep.">
        <title>Orb-weaving spider Araneus ventricosus genome elucidates the spidroin gene catalogue.</title>
        <authorList>
            <person name="Kono N."/>
            <person name="Nakamura H."/>
            <person name="Ohtoshi R."/>
            <person name="Moran D.A.P."/>
            <person name="Shinohara A."/>
            <person name="Yoshida Y."/>
            <person name="Fujiwara M."/>
            <person name="Mori M."/>
            <person name="Tomita M."/>
            <person name="Arakawa K."/>
        </authorList>
    </citation>
    <scope>NUCLEOTIDE SEQUENCE [LARGE SCALE GENOMIC DNA]</scope>
</reference>
<organism evidence="1 2">
    <name type="scientific">Araneus ventricosus</name>
    <name type="common">Orbweaver spider</name>
    <name type="synonym">Epeira ventricosa</name>
    <dbReference type="NCBI Taxonomy" id="182803"/>
    <lineage>
        <taxon>Eukaryota</taxon>
        <taxon>Metazoa</taxon>
        <taxon>Ecdysozoa</taxon>
        <taxon>Arthropoda</taxon>
        <taxon>Chelicerata</taxon>
        <taxon>Arachnida</taxon>
        <taxon>Araneae</taxon>
        <taxon>Araneomorphae</taxon>
        <taxon>Entelegynae</taxon>
        <taxon>Araneoidea</taxon>
        <taxon>Araneidae</taxon>
        <taxon>Araneus</taxon>
    </lineage>
</organism>
<dbReference type="Proteomes" id="UP000499080">
    <property type="component" value="Unassembled WGS sequence"/>
</dbReference>
<protein>
    <submittedName>
        <fullName evidence="1">Uncharacterized protein</fullName>
    </submittedName>
</protein>
<name>A0A4Y2VDR1_ARAVE</name>
<dbReference type="EMBL" id="BGPR01044952">
    <property type="protein sequence ID" value="GBO21820.1"/>
    <property type="molecule type" value="Genomic_DNA"/>
</dbReference>